<dbReference type="EMBL" id="BTSX01000002">
    <property type="protein sequence ID" value="GMS87118.1"/>
    <property type="molecule type" value="Genomic_DNA"/>
</dbReference>
<feature type="non-terminal residue" evidence="1">
    <location>
        <position position="1"/>
    </location>
</feature>
<organism evidence="1 2">
    <name type="scientific">Pristionchus entomophagus</name>
    <dbReference type="NCBI Taxonomy" id="358040"/>
    <lineage>
        <taxon>Eukaryota</taxon>
        <taxon>Metazoa</taxon>
        <taxon>Ecdysozoa</taxon>
        <taxon>Nematoda</taxon>
        <taxon>Chromadorea</taxon>
        <taxon>Rhabditida</taxon>
        <taxon>Rhabditina</taxon>
        <taxon>Diplogasteromorpha</taxon>
        <taxon>Diplogasteroidea</taxon>
        <taxon>Neodiplogasteridae</taxon>
        <taxon>Pristionchus</taxon>
    </lineage>
</organism>
<keyword evidence="2" id="KW-1185">Reference proteome</keyword>
<evidence type="ECO:0000313" key="1">
    <source>
        <dbReference type="EMBL" id="GMS87118.1"/>
    </source>
</evidence>
<accession>A0AAV5T2N7</accession>
<dbReference type="AlphaFoldDB" id="A0AAV5T2N7"/>
<proteinExistence type="predicted"/>
<gene>
    <name evidence="1" type="ORF">PENTCL1PPCAC_9293</name>
</gene>
<comment type="caution">
    <text evidence="1">The sequence shown here is derived from an EMBL/GenBank/DDBJ whole genome shotgun (WGS) entry which is preliminary data.</text>
</comment>
<evidence type="ECO:0000313" key="2">
    <source>
        <dbReference type="Proteomes" id="UP001432027"/>
    </source>
</evidence>
<name>A0AAV5T2N7_9BILA</name>
<reference evidence="1" key="1">
    <citation type="submission" date="2023-10" db="EMBL/GenBank/DDBJ databases">
        <title>Genome assembly of Pristionchus species.</title>
        <authorList>
            <person name="Yoshida K."/>
            <person name="Sommer R.J."/>
        </authorList>
    </citation>
    <scope>NUCLEOTIDE SEQUENCE</scope>
    <source>
        <strain evidence="1">RS0144</strain>
    </source>
</reference>
<sequence>IAAAGHPAGQAHKRIAVEGALDTPLLDRMLIRSFGTDSSILGDDGPLDDLVDCIRGFDSSVLGGSLDDRVVGMSRRRLGRCSPLL</sequence>
<protein>
    <submittedName>
        <fullName evidence="1">Uncharacterized protein</fullName>
    </submittedName>
</protein>
<dbReference type="Proteomes" id="UP001432027">
    <property type="component" value="Unassembled WGS sequence"/>
</dbReference>